<gene>
    <name evidence="1" type="primary">spoIIR</name>
    <name evidence="1" type="ORF">HYG86_10405</name>
</gene>
<evidence type="ECO:0000313" key="2">
    <source>
        <dbReference type="Proteomes" id="UP000516160"/>
    </source>
</evidence>
<dbReference type="Proteomes" id="UP000516160">
    <property type="component" value="Chromosome"/>
</dbReference>
<accession>A0A7G9W8Y1</accession>
<dbReference type="AlphaFoldDB" id="A0A7G9W8Y1"/>
<name>A0A7G9W8Y1_ALKCA</name>
<dbReference type="InterPro" id="IPR014202">
    <property type="entry name" value="Spore_II_R"/>
</dbReference>
<dbReference type="KEGG" id="acae:HYG86_10405"/>
<dbReference type="NCBIfam" id="TIGR02837">
    <property type="entry name" value="spore_II_R"/>
    <property type="match status" value="1"/>
</dbReference>
<proteinExistence type="predicted"/>
<protein>
    <submittedName>
        <fullName evidence="1">Stage II sporulation protein R</fullName>
    </submittedName>
</protein>
<sequence length="190" mass="21775">MGKIKILAFLITLSLLTFFSRSVQSQEILRIHIIANSNSPQDQFVKYQVRDEIMNNFREELSKLKSQRDLNEFISENLDEMVDISITVLSESGYKYSAKAEVGDFDFPTRMYMETVYPSGTYKAVRVVLGEGAGDNWWCVMFPPLCFVGEVKENSENIESGSMAQELDVEYDFIIVKWVKGVVSFLSNIF</sequence>
<keyword evidence="2" id="KW-1185">Reference proteome</keyword>
<organism evidence="1 2">
    <name type="scientific">Alkalicella caledoniensis</name>
    <dbReference type="NCBI Taxonomy" id="2731377"/>
    <lineage>
        <taxon>Bacteria</taxon>
        <taxon>Bacillati</taxon>
        <taxon>Bacillota</taxon>
        <taxon>Clostridia</taxon>
        <taxon>Eubacteriales</taxon>
        <taxon>Proteinivoracaceae</taxon>
        <taxon>Alkalicella</taxon>
    </lineage>
</organism>
<dbReference type="RefSeq" id="WP_213165509.1">
    <property type="nucleotide sequence ID" value="NZ_CP058559.1"/>
</dbReference>
<reference evidence="1 2" key="1">
    <citation type="submission" date="2020-07" db="EMBL/GenBank/DDBJ databases">
        <title>Alkalicella. sp. LB2 genome.</title>
        <authorList>
            <person name="Postec A."/>
            <person name="Quemeneur M."/>
        </authorList>
    </citation>
    <scope>NUCLEOTIDE SEQUENCE [LARGE SCALE GENOMIC DNA]</scope>
    <source>
        <strain evidence="1 2">LB2</strain>
    </source>
</reference>
<evidence type="ECO:0000313" key="1">
    <source>
        <dbReference type="EMBL" id="QNO15143.1"/>
    </source>
</evidence>
<dbReference type="Pfam" id="PF09551">
    <property type="entry name" value="Spore_II_R"/>
    <property type="match status" value="1"/>
</dbReference>
<dbReference type="EMBL" id="CP058559">
    <property type="protein sequence ID" value="QNO15143.1"/>
    <property type="molecule type" value="Genomic_DNA"/>
</dbReference>